<dbReference type="Proteomes" id="UP000006512">
    <property type="component" value="Unassembled WGS sequence"/>
</dbReference>
<gene>
    <name evidence="1" type="ORF">ABI_21650</name>
</gene>
<sequence>MIDIIREKLRDYAATTVVEEDNALKEILQEIALHALWRVDFFDIALFQGGTSLRILHKLPRFSEDLDFILRQPDQDFDLEPYLHGLRVVFDQFGLALEVVSKDRMDSVIREAVLKDTAVARQLDLRFATGHRPVIKIKLEIDTNPPVGSGEAVSYLDFPTDYQVRHQDLPSNFALKIHALLCRGYVKGRDWYDFSWYVTKGVFPNLPLLENALLQKGSWREQQDLNVDVSWLNRVLEAKIDDIDWSAAAEDVRRFLRPSEHKVLDLWRAEFFHNKRQKLFGIMS</sequence>
<protein>
    <recommendedName>
        <fullName evidence="3">Nucleotidyl transferase AbiEii/AbiGii toxin family protein</fullName>
    </recommendedName>
</protein>
<dbReference type="Gene3D" id="3.10.450.620">
    <property type="entry name" value="JHP933, nucleotidyltransferase-like core domain"/>
    <property type="match status" value="1"/>
</dbReference>
<dbReference type="Pfam" id="PF08843">
    <property type="entry name" value="AbiEii"/>
    <property type="match status" value="1"/>
</dbReference>
<dbReference type="InterPro" id="IPR014942">
    <property type="entry name" value="AbiEii"/>
</dbReference>
<dbReference type="STRING" id="715226.ABI_21650"/>
<dbReference type="OrthoDB" id="158131at2"/>
<reference evidence="2" key="1">
    <citation type="submission" date="2011-03" db="EMBL/GenBank/DDBJ databases">
        <title>Draft genome sequence of Brevundimonas diminuta.</title>
        <authorList>
            <person name="Brown P.J.B."/>
            <person name="Buechlein A."/>
            <person name="Hemmerich C."/>
            <person name="Brun Y.V."/>
        </authorList>
    </citation>
    <scope>NUCLEOTIDE SEQUENCE [LARGE SCALE GENOMIC DNA]</scope>
    <source>
        <strain evidence="2">C19</strain>
    </source>
</reference>
<evidence type="ECO:0000313" key="1">
    <source>
        <dbReference type="EMBL" id="EGF93723.1"/>
    </source>
</evidence>
<dbReference type="EMBL" id="GL883077">
    <property type="protein sequence ID" value="EGF93723.1"/>
    <property type="molecule type" value="Genomic_DNA"/>
</dbReference>
<evidence type="ECO:0008006" key="3">
    <source>
        <dbReference type="Google" id="ProtNLM"/>
    </source>
</evidence>
<dbReference type="HOGENOM" id="CLU_074798_0_0_5"/>
<evidence type="ECO:0000313" key="2">
    <source>
        <dbReference type="Proteomes" id="UP000006512"/>
    </source>
</evidence>
<keyword evidence="2" id="KW-1185">Reference proteome</keyword>
<proteinExistence type="predicted"/>
<organism evidence="1 2">
    <name type="scientific">Asticcacaulis biprosthecium C19</name>
    <dbReference type="NCBI Taxonomy" id="715226"/>
    <lineage>
        <taxon>Bacteria</taxon>
        <taxon>Pseudomonadati</taxon>
        <taxon>Pseudomonadota</taxon>
        <taxon>Alphaproteobacteria</taxon>
        <taxon>Caulobacterales</taxon>
        <taxon>Caulobacteraceae</taxon>
        <taxon>Asticcacaulis</taxon>
    </lineage>
</organism>
<dbReference type="RefSeq" id="WP_006272928.1">
    <property type="nucleotide sequence ID" value="NZ_GL883077.1"/>
</dbReference>
<dbReference type="eggNOG" id="COG2253">
    <property type="taxonomic scope" value="Bacteria"/>
</dbReference>
<accession>F4QGX0</accession>
<name>F4QGX0_9CAUL</name>
<dbReference type="AlphaFoldDB" id="F4QGX0"/>